<evidence type="ECO:0000256" key="1">
    <source>
        <dbReference type="SAM" id="MobiDB-lite"/>
    </source>
</evidence>
<dbReference type="Pfam" id="PF06985">
    <property type="entry name" value="HET"/>
    <property type="match status" value="1"/>
</dbReference>
<dbReference type="InterPro" id="IPR010730">
    <property type="entry name" value="HET"/>
</dbReference>
<dbReference type="AlphaFoldDB" id="A0AAV9GWP6"/>
<evidence type="ECO:0000313" key="3">
    <source>
        <dbReference type="EMBL" id="KAK4452733.1"/>
    </source>
</evidence>
<protein>
    <submittedName>
        <fullName evidence="3">Heterokaryon incompatibility protein-domain-containing protein</fullName>
    </submittedName>
</protein>
<dbReference type="InterPro" id="IPR052895">
    <property type="entry name" value="HetReg/Transcr_Mod"/>
</dbReference>
<dbReference type="EMBL" id="MU865923">
    <property type="protein sequence ID" value="KAK4452733.1"/>
    <property type="molecule type" value="Genomic_DNA"/>
</dbReference>
<comment type="caution">
    <text evidence="3">The sequence shown here is derived from an EMBL/GenBank/DDBJ whole genome shotgun (WGS) entry which is preliminary data.</text>
</comment>
<dbReference type="PANTHER" id="PTHR24148">
    <property type="entry name" value="ANKYRIN REPEAT DOMAIN-CONTAINING PROTEIN 39 HOMOLOG-RELATED"/>
    <property type="match status" value="1"/>
</dbReference>
<feature type="non-terminal residue" evidence="3">
    <location>
        <position position="399"/>
    </location>
</feature>
<feature type="region of interest" description="Disordered" evidence="1">
    <location>
        <begin position="380"/>
        <end position="399"/>
    </location>
</feature>
<name>A0AAV9GWP6_9PEZI</name>
<feature type="domain" description="Heterokaryon incompatibility" evidence="2">
    <location>
        <begin position="54"/>
        <end position="236"/>
    </location>
</feature>
<organism evidence="3 4">
    <name type="scientific">Podospora aff. communis PSN243</name>
    <dbReference type="NCBI Taxonomy" id="3040156"/>
    <lineage>
        <taxon>Eukaryota</taxon>
        <taxon>Fungi</taxon>
        <taxon>Dikarya</taxon>
        <taxon>Ascomycota</taxon>
        <taxon>Pezizomycotina</taxon>
        <taxon>Sordariomycetes</taxon>
        <taxon>Sordariomycetidae</taxon>
        <taxon>Sordariales</taxon>
        <taxon>Podosporaceae</taxon>
        <taxon>Podospora</taxon>
    </lineage>
</organism>
<accession>A0AAV9GWP6</accession>
<reference evidence="3" key="1">
    <citation type="journal article" date="2023" name="Mol. Phylogenet. Evol.">
        <title>Genome-scale phylogeny and comparative genomics of the fungal order Sordariales.</title>
        <authorList>
            <person name="Hensen N."/>
            <person name="Bonometti L."/>
            <person name="Westerberg I."/>
            <person name="Brannstrom I.O."/>
            <person name="Guillou S."/>
            <person name="Cros-Aarteil S."/>
            <person name="Calhoun S."/>
            <person name="Haridas S."/>
            <person name="Kuo A."/>
            <person name="Mondo S."/>
            <person name="Pangilinan J."/>
            <person name="Riley R."/>
            <person name="LaButti K."/>
            <person name="Andreopoulos B."/>
            <person name="Lipzen A."/>
            <person name="Chen C."/>
            <person name="Yan M."/>
            <person name="Daum C."/>
            <person name="Ng V."/>
            <person name="Clum A."/>
            <person name="Steindorff A."/>
            <person name="Ohm R.A."/>
            <person name="Martin F."/>
            <person name="Silar P."/>
            <person name="Natvig D.O."/>
            <person name="Lalanne C."/>
            <person name="Gautier V."/>
            <person name="Ament-Velasquez S.L."/>
            <person name="Kruys A."/>
            <person name="Hutchinson M.I."/>
            <person name="Powell A.J."/>
            <person name="Barry K."/>
            <person name="Miller A.N."/>
            <person name="Grigoriev I.V."/>
            <person name="Debuchy R."/>
            <person name="Gladieux P."/>
            <person name="Hiltunen Thoren M."/>
            <person name="Johannesson H."/>
        </authorList>
    </citation>
    <scope>NUCLEOTIDE SEQUENCE</scope>
    <source>
        <strain evidence="3">PSN243</strain>
    </source>
</reference>
<gene>
    <name evidence="3" type="ORF">QBC34DRAFT_29172</name>
</gene>
<dbReference type="Proteomes" id="UP001321760">
    <property type="component" value="Unassembled WGS sequence"/>
</dbReference>
<keyword evidence="4" id="KW-1185">Reference proteome</keyword>
<proteinExistence type="predicted"/>
<evidence type="ECO:0000313" key="4">
    <source>
        <dbReference type="Proteomes" id="UP001321760"/>
    </source>
</evidence>
<dbReference type="PANTHER" id="PTHR24148:SF64">
    <property type="entry name" value="HETEROKARYON INCOMPATIBILITY DOMAIN-CONTAINING PROTEIN"/>
    <property type="match status" value="1"/>
</dbReference>
<evidence type="ECO:0000259" key="2">
    <source>
        <dbReference type="Pfam" id="PF06985"/>
    </source>
</evidence>
<sequence>MAPDPPSKTPRFAHQPLDESEDCIRLIEISPITPKSLEIQCIIKHVRLSERPQYEALSYMWGDSSKTMDILIDGKVFGVTVNLRDGLWYLRQRANGSSMKFWVDAICINQGDMNEKIRQIRIMRQIYSQAQTVVAWLGGRWTLPIRRREDKSLCAFNESLAGKVEVVVDGSVNTSYRLKIEKWTPLKIRWLKSKSPGSVIPRDYLHLPEGFPKKRPTRPDGLYHDKYWERVWIVQELGNAAKVEVAYISRNVLQPGNEWRLCACTFSWEEFLKTIWDDRTEGPIRLDRQLREKPEGGFALSDLLLAHVGAKCQLTHDKVYGLLGLAVDSEGFPIDYEKSLFEVWKDTVRFINPTDHESTVRLAARCWRVLGDSHVEESAAELSRSIETPAAPTEQTDGT</sequence>
<reference evidence="3" key="2">
    <citation type="submission" date="2023-05" db="EMBL/GenBank/DDBJ databases">
        <authorList>
            <consortium name="Lawrence Berkeley National Laboratory"/>
            <person name="Steindorff A."/>
            <person name="Hensen N."/>
            <person name="Bonometti L."/>
            <person name="Westerberg I."/>
            <person name="Brannstrom I.O."/>
            <person name="Guillou S."/>
            <person name="Cros-Aarteil S."/>
            <person name="Calhoun S."/>
            <person name="Haridas S."/>
            <person name="Kuo A."/>
            <person name="Mondo S."/>
            <person name="Pangilinan J."/>
            <person name="Riley R."/>
            <person name="Labutti K."/>
            <person name="Andreopoulos B."/>
            <person name="Lipzen A."/>
            <person name="Chen C."/>
            <person name="Yanf M."/>
            <person name="Daum C."/>
            <person name="Ng V."/>
            <person name="Clum A."/>
            <person name="Ohm R."/>
            <person name="Martin F."/>
            <person name="Silar P."/>
            <person name="Natvig D."/>
            <person name="Lalanne C."/>
            <person name="Gautier V."/>
            <person name="Ament-Velasquez S.L."/>
            <person name="Kruys A."/>
            <person name="Hutchinson M.I."/>
            <person name="Powell A.J."/>
            <person name="Barry K."/>
            <person name="Miller A.N."/>
            <person name="Grigoriev I.V."/>
            <person name="Debuchy R."/>
            <person name="Gladieux P."/>
            <person name="Thoren M.H."/>
            <person name="Johannesson H."/>
        </authorList>
    </citation>
    <scope>NUCLEOTIDE SEQUENCE</scope>
    <source>
        <strain evidence="3">PSN243</strain>
    </source>
</reference>